<keyword evidence="13" id="KW-1185">Reference proteome</keyword>
<keyword evidence="6" id="KW-0915">Sodium</keyword>
<dbReference type="InterPro" id="IPR001873">
    <property type="entry name" value="ENaC"/>
</dbReference>
<evidence type="ECO:0000256" key="11">
    <source>
        <dbReference type="RuleBase" id="RU000679"/>
    </source>
</evidence>
<keyword evidence="4 11" id="KW-0812">Transmembrane</keyword>
<evidence type="ECO:0000256" key="6">
    <source>
        <dbReference type="ARBA" id="ARBA00023053"/>
    </source>
</evidence>
<evidence type="ECO:0000256" key="7">
    <source>
        <dbReference type="ARBA" id="ARBA00023065"/>
    </source>
</evidence>
<comment type="subcellular location">
    <subcellularLocation>
        <location evidence="1">Membrane</location>
        <topology evidence="1">Multi-pass membrane protein</topology>
    </subcellularLocation>
</comment>
<dbReference type="EMBL" id="CAIIXF020000009">
    <property type="protein sequence ID" value="CAH1793886.1"/>
    <property type="molecule type" value="Genomic_DNA"/>
</dbReference>
<proteinExistence type="inferred from homology"/>
<dbReference type="Proteomes" id="UP000749559">
    <property type="component" value="Unassembled WGS sequence"/>
</dbReference>
<evidence type="ECO:0000313" key="13">
    <source>
        <dbReference type="Proteomes" id="UP000749559"/>
    </source>
</evidence>
<evidence type="ECO:0000256" key="9">
    <source>
        <dbReference type="ARBA" id="ARBA00023201"/>
    </source>
</evidence>
<dbReference type="PRINTS" id="PR01078">
    <property type="entry name" value="AMINACHANNEL"/>
</dbReference>
<dbReference type="OrthoDB" id="6502088at2759"/>
<protein>
    <submittedName>
        <fullName evidence="12">Uncharacterized protein</fullName>
    </submittedName>
</protein>
<comment type="caution">
    <text evidence="12">The sequence shown here is derived from an EMBL/GenBank/DDBJ whole genome shotgun (WGS) entry which is preliminary data.</text>
</comment>
<gene>
    <name evidence="12" type="ORF">OFUS_LOCUS18676</name>
</gene>
<dbReference type="Pfam" id="PF00858">
    <property type="entry name" value="ASC"/>
    <property type="match status" value="2"/>
</dbReference>
<dbReference type="PANTHER" id="PTHR11690">
    <property type="entry name" value="AMILORIDE-SENSITIVE SODIUM CHANNEL-RELATED"/>
    <property type="match status" value="1"/>
</dbReference>
<name>A0A8J1Y6X5_OWEFU</name>
<sequence length="829" mass="95246">MNGFFIDETILYKADCRNPLSEDELIRNDALNSSVENQGLEELLNYESKTMFFYSHHPDHFALFTPDAHWHQGEGLNTDGEHITDWGAIVQQTGHKASDMISSCVYDGESCKDNITMKLTDFGMCYTFRTNRNCTRPGATYGLQLLLNAEIYEYMAGPRTDAGIKVLMHSPDDEPMVKGLGFSVAPGLHSLIAIKASETYSIPKPWGSCASKDLTYFDKYTQVNCMRECLTKNVVDLCGCRTEFMPYASENDPPVCDMHSYFDCIIPNIDTANITTTNCQEDCNEQCEKFVYEPMLSFGAMSELSVDEVLNKDISGELKDKYYNAINVQTKTNKYKFLNVQRVFRDLSTSMKVFQQFLDKWVFAETNIFKKVEDGASAMNEYFKNDAMLTNTDRTHFNIDNILLDFRNNILVFTESLFSSLNEVEQYMHGLSAGYKSDWVQFRNLTKTVNTFVELKAHEFGNFVVRQTLSLPSCNQFSNLKDLLDDLTGAYYVWNLNTEGFRKNKITLKTCLDNLHTNLTNVVLLKEQLESMYNASFIIEAKDQYPDLSSSHSVISEKAGDIFDIVELFLENNPSYDFMITITEIEELIAPVQGELNILTDTILLKYMTISSEILSSYDKIGRENYARLLQVMLGVQQYFPSSDVFRYDEMNIWDEPYVVFDRDQHEYETRFRPIKSEIKQAFIKTKGKEKSTAIIKSFFESLKPQLDVFEKEYRAAKINIEEALDDVENLIEDSKKHGKLDDQFVKRNFLELDIYYSKLAYQNIQQMKALDEESVLSDIGGFMGLLLGASVLTVFEILDLIFYNIGKKLRSKRNFTPIKVSPLSTERI</sequence>
<dbReference type="Gene3D" id="2.60.470.10">
    <property type="entry name" value="Acid-sensing ion channels like domains"/>
    <property type="match status" value="1"/>
</dbReference>
<evidence type="ECO:0000256" key="4">
    <source>
        <dbReference type="ARBA" id="ARBA00022692"/>
    </source>
</evidence>
<comment type="similarity">
    <text evidence="11">Belongs to the amiloride-sensitive sodium channel (TC 1.A.6) family.</text>
</comment>
<keyword evidence="10 11" id="KW-0407">Ion channel</keyword>
<evidence type="ECO:0000313" key="12">
    <source>
        <dbReference type="EMBL" id="CAH1793886.1"/>
    </source>
</evidence>
<evidence type="ECO:0000256" key="3">
    <source>
        <dbReference type="ARBA" id="ARBA00022461"/>
    </source>
</evidence>
<keyword evidence="2 11" id="KW-0813">Transport</keyword>
<evidence type="ECO:0000256" key="5">
    <source>
        <dbReference type="ARBA" id="ARBA00022989"/>
    </source>
</evidence>
<dbReference type="GO" id="GO:0015280">
    <property type="term" value="F:ligand-gated sodium channel activity"/>
    <property type="evidence" value="ECO:0007669"/>
    <property type="project" value="TreeGrafter"/>
</dbReference>
<evidence type="ECO:0000256" key="1">
    <source>
        <dbReference type="ARBA" id="ARBA00004141"/>
    </source>
</evidence>
<keyword evidence="3 11" id="KW-0894">Sodium channel</keyword>
<dbReference type="Gene3D" id="1.10.287.770">
    <property type="entry name" value="YojJ-like"/>
    <property type="match status" value="1"/>
</dbReference>
<keyword evidence="7 11" id="KW-0406">Ion transport</keyword>
<organism evidence="12 13">
    <name type="scientific">Owenia fusiformis</name>
    <name type="common">Polychaete worm</name>
    <dbReference type="NCBI Taxonomy" id="6347"/>
    <lineage>
        <taxon>Eukaryota</taxon>
        <taxon>Metazoa</taxon>
        <taxon>Spiralia</taxon>
        <taxon>Lophotrochozoa</taxon>
        <taxon>Annelida</taxon>
        <taxon>Polychaeta</taxon>
        <taxon>Sedentaria</taxon>
        <taxon>Canalipalpata</taxon>
        <taxon>Sabellida</taxon>
        <taxon>Oweniida</taxon>
        <taxon>Oweniidae</taxon>
        <taxon>Owenia</taxon>
    </lineage>
</organism>
<keyword evidence="8" id="KW-0472">Membrane</keyword>
<reference evidence="12" key="1">
    <citation type="submission" date="2022-03" db="EMBL/GenBank/DDBJ databases">
        <authorList>
            <person name="Martin C."/>
        </authorList>
    </citation>
    <scope>NUCLEOTIDE SEQUENCE</scope>
</reference>
<dbReference type="AlphaFoldDB" id="A0A8J1Y6X5"/>
<evidence type="ECO:0000256" key="10">
    <source>
        <dbReference type="ARBA" id="ARBA00023303"/>
    </source>
</evidence>
<evidence type="ECO:0000256" key="8">
    <source>
        <dbReference type="ARBA" id="ARBA00023136"/>
    </source>
</evidence>
<evidence type="ECO:0000256" key="2">
    <source>
        <dbReference type="ARBA" id="ARBA00022448"/>
    </source>
</evidence>
<keyword evidence="5" id="KW-1133">Transmembrane helix</keyword>
<dbReference type="GO" id="GO:0005886">
    <property type="term" value="C:plasma membrane"/>
    <property type="evidence" value="ECO:0007669"/>
    <property type="project" value="TreeGrafter"/>
</dbReference>
<accession>A0A8J1Y6X5</accession>
<keyword evidence="9 11" id="KW-0739">Sodium transport</keyword>